<sequence length="58" mass="6460">ANADITQHVALFKGASEKWHWLTQRLVQFTSEGSVLVFVGKRDNCAQLGENLLAKDFA</sequence>
<proteinExistence type="predicted"/>
<protein>
    <submittedName>
        <fullName evidence="1">Uncharacterized protein</fullName>
    </submittedName>
</protein>
<dbReference type="AlphaFoldDB" id="A0A0L0FHF3"/>
<reference evidence="1 2" key="1">
    <citation type="submission" date="2011-02" db="EMBL/GenBank/DDBJ databases">
        <title>The Genome Sequence of Sphaeroforma arctica JP610.</title>
        <authorList>
            <consortium name="The Broad Institute Genome Sequencing Platform"/>
            <person name="Russ C."/>
            <person name="Cuomo C."/>
            <person name="Young S.K."/>
            <person name="Zeng Q."/>
            <person name="Gargeya S."/>
            <person name="Alvarado L."/>
            <person name="Berlin A."/>
            <person name="Chapman S.B."/>
            <person name="Chen Z."/>
            <person name="Freedman E."/>
            <person name="Gellesch M."/>
            <person name="Goldberg J."/>
            <person name="Griggs A."/>
            <person name="Gujja S."/>
            <person name="Heilman E."/>
            <person name="Heiman D."/>
            <person name="Howarth C."/>
            <person name="Mehta T."/>
            <person name="Neiman D."/>
            <person name="Pearson M."/>
            <person name="Roberts A."/>
            <person name="Saif S."/>
            <person name="Shea T."/>
            <person name="Shenoy N."/>
            <person name="Sisk P."/>
            <person name="Stolte C."/>
            <person name="Sykes S."/>
            <person name="White J."/>
            <person name="Yandava C."/>
            <person name="Burger G."/>
            <person name="Gray M.W."/>
            <person name="Holland P.W.H."/>
            <person name="King N."/>
            <person name="Lang F.B.F."/>
            <person name="Roger A.J."/>
            <person name="Ruiz-Trillo I."/>
            <person name="Haas B."/>
            <person name="Nusbaum C."/>
            <person name="Birren B."/>
        </authorList>
    </citation>
    <scope>NUCLEOTIDE SEQUENCE [LARGE SCALE GENOMIC DNA]</scope>
    <source>
        <strain evidence="1 2">JP610</strain>
    </source>
</reference>
<dbReference type="eggNOG" id="KOG0339">
    <property type="taxonomic scope" value="Eukaryota"/>
</dbReference>
<name>A0A0L0FHF3_9EUKA</name>
<accession>A0A0L0FHF3</accession>
<keyword evidence="2" id="KW-1185">Reference proteome</keyword>
<evidence type="ECO:0000313" key="1">
    <source>
        <dbReference type="EMBL" id="KNC75473.1"/>
    </source>
</evidence>
<feature type="non-terminal residue" evidence="1">
    <location>
        <position position="1"/>
    </location>
</feature>
<gene>
    <name evidence="1" type="ORF">SARC_12001</name>
</gene>
<dbReference type="RefSeq" id="XP_014149375.1">
    <property type="nucleotide sequence ID" value="XM_014293900.1"/>
</dbReference>
<dbReference type="EMBL" id="KQ243602">
    <property type="protein sequence ID" value="KNC75473.1"/>
    <property type="molecule type" value="Genomic_DNA"/>
</dbReference>
<feature type="non-terminal residue" evidence="1">
    <location>
        <position position="58"/>
    </location>
</feature>
<dbReference type="GeneID" id="25912505"/>
<dbReference type="Proteomes" id="UP000054560">
    <property type="component" value="Unassembled WGS sequence"/>
</dbReference>
<organism evidence="1 2">
    <name type="scientific">Sphaeroforma arctica JP610</name>
    <dbReference type="NCBI Taxonomy" id="667725"/>
    <lineage>
        <taxon>Eukaryota</taxon>
        <taxon>Ichthyosporea</taxon>
        <taxon>Ichthyophonida</taxon>
        <taxon>Sphaeroforma</taxon>
    </lineage>
</organism>
<dbReference type="STRING" id="667725.A0A0L0FHF3"/>
<evidence type="ECO:0000313" key="2">
    <source>
        <dbReference type="Proteomes" id="UP000054560"/>
    </source>
</evidence>
<dbReference type="OrthoDB" id="196131at2759"/>